<dbReference type="InterPro" id="IPR029063">
    <property type="entry name" value="SAM-dependent_MTases_sf"/>
</dbReference>
<keyword evidence="2" id="KW-0808">Transferase</keyword>
<dbReference type="AlphaFoldDB" id="A0A6C0HFT7"/>
<evidence type="ECO:0000313" key="5">
    <source>
        <dbReference type="EMBL" id="QHT79015.1"/>
    </source>
</evidence>
<keyword evidence="1" id="KW-0489">Methyltransferase</keyword>
<keyword evidence="4" id="KW-1133">Transmembrane helix</keyword>
<dbReference type="GO" id="GO:0008168">
    <property type="term" value="F:methyltransferase activity"/>
    <property type="evidence" value="ECO:0007669"/>
    <property type="project" value="UniProtKB-KW"/>
</dbReference>
<dbReference type="Pfam" id="PF13489">
    <property type="entry name" value="Methyltransf_23"/>
    <property type="match status" value="1"/>
</dbReference>
<keyword evidence="4" id="KW-0812">Transmembrane</keyword>
<dbReference type="GO" id="GO:0032259">
    <property type="term" value="P:methylation"/>
    <property type="evidence" value="ECO:0007669"/>
    <property type="project" value="UniProtKB-KW"/>
</dbReference>
<sequence>MIWGPTQKIIFAIIVLLCINYLTLVIIDKYAATQTSPEYSEGFEGTIKDGSDTTLYTWITDPVLIYDDFYAGIYDQLTNQIQRTQAKTALLMNLWTKDKTNSNPSTWSILDAGCGTGHAVTTFAKMDVGRIIGLDSSPAMIRYAEKTVVPAAKLKPQQLSNIRWRTDTFKNPSACSAGEFNHIILLYFSFYYIENQEEFFRFANLWMKPGGKLVIEVVNKYKFDPILESASPFVAFSLQKYSKERLLKSKVAFDKFEYEAEFQLSDPKAEFYETFRFKNNHVRRQKHIFHMPTIEAIVRMGKTAGFKYVGYQDLNALGFEYAYLLQFER</sequence>
<dbReference type="PANTHER" id="PTHR43464">
    <property type="entry name" value="METHYLTRANSFERASE"/>
    <property type="match status" value="1"/>
</dbReference>
<dbReference type="CDD" id="cd02440">
    <property type="entry name" value="AdoMet_MTases"/>
    <property type="match status" value="1"/>
</dbReference>
<evidence type="ECO:0000256" key="4">
    <source>
        <dbReference type="SAM" id="Phobius"/>
    </source>
</evidence>
<dbReference type="PANTHER" id="PTHR43464:SF19">
    <property type="entry name" value="UBIQUINONE BIOSYNTHESIS O-METHYLTRANSFERASE, MITOCHONDRIAL"/>
    <property type="match status" value="1"/>
</dbReference>
<dbReference type="Gene3D" id="3.40.50.150">
    <property type="entry name" value="Vaccinia Virus protein VP39"/>
    <property type="match status" value="1"/>
</dbReference>
<evidence type="ECO:0008006" key="6">
    <source>
        <dbReference type="Google" id="ProtNLM"/>
    </source>
</evidence>
<keyword evidence="4" id="KW-0472">Membrane</keyword>
<evidence type="ECO:0000256" key="2">
    <source>
        <dbReference type="ARBA" id="ARBA00022679"/>
    </source>
</evidence>
<dbReference type="SUPFAM" id="SSF53335">
    <property type="entry name" value="S-adenosyl-L-methionine-dependent methyltransferases"/>
    <property type="match status" value="1"/>
</dbReference>
<evidence type="ECO:0000256" key="3">
    <source>
        <dbReference type="ARBA" id="ARBA00022691"/>
    </source>
</evidence>
<evidence type="ECO:0000256" key="1">
    <source>
        <dbReference type="ARBA" id="ARBA00022603"/>
    </source>
</evidence>
<reference evidence="5" key="1">
    <citation type="journal article" date="2020" name="Nature">
        <title>Giant virus diversity and host interactions through global metagenomics.</title>
        <authorList>
            <person name="Schulz F."/>
            <person name="Roux S."/>
            <person name="Paez-Espino D."/>
            <person name="Jungbluth S."/>
            <person name="Walsh D.A."/>
            <person name="Denef V.J."/>
            <person name="McMahon K.D."/>
            <person name="Konstantinidis K.T."/>
            <person name="Eloe-Fadrosh E.A."/>
            <person name="Kyrpides N.C."/>
            <person name="Woyke T."/>
        </authorList>
    </citation>
    <scope>NUCLEOTIDE SEQUENCE</scope>
    <source>
        <strain evidence="5">GVMAG-M-3300023179-97</strain>
    </source>
</reference>
<organism evidence="5">
    <name type="scientific">viral metagenome</name>
    <dbReference type="NCBI Taxonomy" id="1070528"/>
    <lineage>
        <taxon>unclassified sequences</taxon>
        <taxon>metagenomes</taxon>
        <taxon>organismal metagenomes</taxon>
    </lineage>
</organism>
<proteinExistence type="predicted"/>
<accession>A0A6C0HFT7</accession>
<keyword evidence="3" id="KW-0949">S-adenosyl-L-methionine</keyword>
<dbReference type="EMBL" id="MN739944">
    <property type="protein sequence ID" value="QHT79015.1"/>
    <property type="molecule type" value="Genomic_DNA"/>
</dbReference>
<name>A0A6C0HFT7_9ZZZZ</name>
<protein>
    <recommendedName>
        <fullName evidence="6">Methyltransferase domain-containing protein</fullName>
    </recommendedName>
</protein>
<feature type="transmembrane region" description="Helical" evidence="4">
    <location>
        <begin position="9"/>
        <end position="27"/>
    </location>
</feature>